<dbReference type="SUPFAM" id="SSF47413">
    <property type="entry name" value="lambda repressor-like DNA-binding domains"/>
    <property type="match status" value="1"/>
</dbReference>
<dbReference type="AlphaFoldDB" id="A0A7X9SLY6"/>
<dbReference type="SMART" id="SM00530">
    <property type="entry name" value="HTH_XRE"/>
    <property type="match status" value="1"/>
</dbReference>
<dbReference type="EMBL" id="JABAGD010000008">
    <property type="protein sequence ID" value="NMF04335.1"/>
    <property type="molecule type" value="Genomic_DNA"/>
</dbReference>
<protein>
    <submittedName>
        <fullName evidence="2">Helix-turn-helix transcriptional regulator</fullName>
    </submittedName>
</protein>
<dbReference type="Pfam" id="PF01381">
    <property type="entry name" value="HTH_3"/>
    <property type="match status" value="1"/>
</dbReference>
<dbReference type="CDD" id="cd00093">
    <property type="entry name" value="HTH_XRE"/>
    <property type="match status" value="1"/>
</dbReference>
<dbReference type="PROSITE" id="PS50943">
    <property type="entry name" value="HTH_CROC1"/>
    <property type="match status" value="1"/>
</dbReference>
<gene>
    <name evidence="2" type="ORF">HF849_06105</name>
</gene>
<organism evidence="2 3">
    <name type="scientific">Clostridium beijerinckii</name>
    <name type="common">Clostridium MP</name>
    <dbReference type="NCBI Taxonomy" id="1520"/>
    <lineage>
        <taxon>Bacteria</taxon>
        <taxon>Bacillati</taxon>
        <taxon>Bacillota</taxon>
        <taxon>Clostridia</taxon>
        <taxon>Eubacteriales</taxon>
        <taxon>Clostridiaceae</taxon>
        <taxon>Clostridium</taxon>
    </lineage>
</organism>
<dbReference type="Proteomes" id="UP000587880">
    <property type="component" value="Unassembled WGS sequence"/>
</dbReference>
<reference evidence="2 3" key="1">
    <citation type="submission" date="2020-04" db="EMBL/GenBank/DDBJ databases">
        <authorList>
            <person name="Hitch T.C.A."/>
            <person name="Wylensek D."/>
            <person name="Clavel T."/>
        </authorList>
    </citation>
    <scope>NUCLEOTIDE SEQUENCE [LARGE SCALE GENOMIC DNA]</scope>
    <source>
        <strain evidence="2 3">WB01_NA02</strain>
    </source>
</reference>
<sequence>MTIRERIRYTRTIYQLTQQEVADGFGIAKQYITQIETGKKIATDERLEEILNMVYKLGEAKKKGRLKDVLKDIQEQNKMNLE</sequence>
<evidence type="ECO:0000313" key="3">
    <source>
        <dbReference type="Proteomes" id="UP000587880"/>
    </source>
</evidence>
<accession>A0A7X9SLY6</accession>
<dbReference type="RefSeq" id="WP_168981401.1">
    <property type="nucleotide sequence ID" value="NZ_JABAGD010000008.1"/>
</dbReference>
<proteinExistence type="predicted"/>
<comment type="caution">
    <text evidence="2">The sequence shown here is derived from an EMBL/GenBank/DDBJ whole genome shotgun (WGS) entry which is preliminary data.</text>
</comment>
<dbReference type="Gene3D" id="1.10.260.40">
    <property type="entry name" value="lambda repressor-like DNA-binding domains"/>
    <property type="match status" value="1"/>
</dbReference>
<evidence type="ECO:0000313" key="2">
    <source>
        <dbReference type="EMBL" id="NMF04335.1"/>
    </source>
</evidence>
<feature type="domain" description="HTH cro/C1-type" evidence="1">
    <location>
        <begin position="7"/>
        <end position="52"/>
    </location>
</feature>
<name>A0A7X9SLY6_CLOBE</name>
<dbReference type="GO" id="GO:0003677">
    <property type="term" value="F:DNA binding"/>
    <property type="evidence" value="ECO:0007669"/>
    <property type="project" value="InterPro"/>
</dbReference>
<evidence type="ECO:0000259" key="1">
    <source>
        <dbReference type="PROSITE" id="PS50943"/>
    </source>
</evidence>
<dbReference type="InterPro" id="IPR001387">
    <property type="entry name" value="Cro/C1-type_HTH"/>
</dbReference>
<dbReference type="InterPro" id="IPR010982">
    <property type="entry name" value="Lambda_DNA-bd_dom_sf"/>
</dbReference>